<dbReference type="Proteomes" id="UP000887566">
    <property type="component" value="Unplaced"/>
</dbReference>
<dbReference type="PANTHER" id="PTHR46126">
    <property type="entry name" value="DYNACTIN SUBUNIT 5"/>
    <property type="match status" value="1"/>
</dbReference>
<comment type="subcellular location">
    <subcellularLocation>
        <location evidence="1">Cytoplasm</location>
        <location evidence="1">Cytoskeleton</location>
    </subcellularLocation>
</comment>
<evidence type="ECO:0000256" key="5">
    <source>
        <dbReference type="ARBA" id="ARBA00034865"/>
    </source>
</evidence>
<proteinExistence type="inferred from homology"/>
<dbReference type="WBParaSite" id="PSAMB.scaffold3449size18225.g21507.t1">
    <property type="protein sequence ID" value="PSAMB.scaffold3449size18225.g21507.t1"/>
    <property type="gene ID" value="PSAMB.scaffold3449size18225.g21507"/>
</dbReference>
<evidence type="ECO:0000256" key="4">
    <source>
        <dbReference type="ARBA" id="ARBA00034706"/>
    </source>
</evidence>
<keyword evidence="3" id="KW-0206">Cytoskeleton</keyword>
<dbReference type="PANTHER" id="PTHR46126:SF1">
    <property type="entry name" value="DYNACTIN SUBUNIT 5"/>
    <property type="match status" value="1"/>
</dbReference>
<dbReference type="FunFam" id="2.160.10.10:FF:000014">
    <property type="entry name" value="dynactin subunit 5"/>
    <property type="match status" value="1"/>
</dbReference>
<dbReference type="InterPro" id="IPR011004">
    <property type="entry name" value="Trimer_LpxA-like_sf"/>
</dbReference>
<evidence type="ECO:0000256" key="1">
    <source>
        <dbReference type="ARBA" id="ARBA00004245"/>
    </source>
</evidence>
<dbReference type="SUPFAM" id="SSF51161">
    <property type="entry name" value="Trimeric LpxA-like enzymes"/>
    <property type="match status" value="1"/>
</dbReference>
<accession>A0A914WB86</accession>
<sequence>MELPSAHYNKADYVETASGNKVNRKSTLCGSQNIVLNGRTILMNDCIIRGDLANIRMGKYCMVGERTIVRPAYKKFSKGVAFFPVHIGDHVFVGSDSIVVAAQVGSYVHIGKNCVIGRSAVIRDCCAILDGSVIAPDTVVPPFTVMAGSPAKVIGELPDCTQELMTQATKNFYERFIPSPQT</sequence>
<dbReference type="Pfam" id="PF21711">
    <property type="entry name" value="DCTN5"/>
    <property type="match status" value="1"/>
</dbReference>
<dbReference type="GO" id="GO:0005869">
    <property type="term" value="C:dynactin complex"/>
    <property type="evidence" value="ECO:0007669"/>
    <property type="project" value="TreeGrafter"/>
</dbReference>
<dbReference type="InterPro" id="IPR047125">
    <property type="entry name" value="DCTN5"/>
</dbReference>
<dbReference type="AlphaFoldDB" id="A0A914WB86"/>
<dbReference type="CDD" id="cd03359">
    <property type="entry name" value="LbH_Dynactin_5"/>
    <property type="match status" value="1"/>
</dbReference>
<dbReference type="Gene3D" id="2.160.10.10">
    <property type="entry name" value="Hexapeptide repeat proteins"/>
    <property type="match status" value="1"/>
</dbReference>
<keyword evidence="6" id="KW-1185">Reference proteome</keyword>
<protein>
    <recommendedName>
        <fullName evidence="5">Dynactin subunit 5</fullName>
    </recommendedName>
</protein>
<evidence type="ECO:0000256" key="2">
    <source>
        <dbReference type="ARBA" id="ARBA00022490"/>
    </source>
</evidence>
<name>A0A914WB86_9BILA</name>
<evidence type="ECO:0000313" key="6">
    <source>
        <dbReference type="Proteomes" id="UP000887566"/>
    </source>
</evidence>
<evidence type="ECO:0000313" key="7">
    <source>
        <dbReference type="WBParaSite" id="PSAMB.scaffold3449size18225.g21507.t1"/>
    </source>
</evidence>
<evidence type="ECO:0000256" key="3">
    <source>
        <dbReference type="ARBA" id="ARBA00023212"/>
    </source>
</evidence>
<organism evidence="6 7">
    <name type="scientific">Plectus sambesii</name>
    <dbReference type="NCBI Taxonomy" id="2011161"/>
    <lineage>
        <taxon>Eukaryota</taxon>
        <taxon>Metazoa</taxon>
        <taxon>Ecdysozoa</taxon>
        <taxon>Nematoda</taxon>
        <taxon>Chromadorea</taxon>
        <taxon>Plectida</taxon>
        <taxon>Plectina</taxon>
        <taxon>Plectoidea</taxon>
        <taxon>Plectidae</taxon>
        <taxon>Plectus</taxon>
    </lineage>
</organism>
<reference evidence="7" key="1">
    <citation type="submission" date="2022-11" db="UniProtKB">
        <authorList>
            <consortium name="WormBaseParasite"/>
        </authorList>
    </citation>
    <scope>IDENTIFICATION</scope>
</reference>
<keyword evidence="2" id="KW-0963">Cytoplasm</keyword>
<comment type="similarity">
    <text evidence="4">Belongs to the dynactin subunits 5/6 family. Dynactin subunit 5 subfamily.</text>
</comment>